<keyword evidence="4" id="KW-1185">Reference proteome</keyword>
<accession>A0A3B3QAB8</accession>
<evidence type="ECO:0000256" key="2">
    <source>
        <dbReference type="SAM" id="Phobius"/>
    </source>
</evidence>
<dbReference type="GO" id="GO:0007026">
    <property type="term" value="P:negative regulation of microtubule depolymerization"/>
    <property type="evidence" value="ECO:0007669"/>
    <property type="project" value="TreeGrafter"/>
</dbReference>
<feature type="transmembrane region" description="Helical" evidence="2">
    <location>
        <begin position="182"/>
        <end position="206"/>
    </location>
</feature>
<evidence type="ECO:0000313" key="3">
    <source>
        <dbReference type="Ensembl" id="ENSPKIP00000002575.1"/>
    </source>
</evidence>
<dbReference type="InterPro" id="IPR040127">
    <property type="entry name" value="BMERB"/>
</dbReference>
<proteinExistence type="predicted"/>
<evidence type="ECO:0000313" key="4">
    <source>
        <dbReference type="Proteomes" id="UP000261540"/>
    </source>
</evidence>
<keyword evidence="2" id="KW-0812">Transmembrane</keyword>
<dbReference type="Ensembl" id="ENSPKIT00000026521.1">
    <property type="protein sequence ID" value="ENSPKIP00000002575.1"/>
    <property type="gene ID" value="ENSPKIG00000020409.1"/>
</dbReference>
<sequence length="212" mass="24047">MEMKKSISESSRPPRSYGSVQTTAWPGDKSQPDTVSMSENSLSPEQLEAEMARVQRLREVLVRRESELRFMTPEHQHGHPRSLTQEVLHCQVGGCLHEGLLWGHPVCHHVTPLLFPPGQSRARPVIPPHTPSNQQILVSLHRHLCIRPGAHSELWRKINSYWRGVNIFGGWEFLSGHNFLNFLFIILYFVQVSCLIPAAAAVCFAFKTDQLA</sequence>
<reference evidence="3" key="2">
    <citation type="submission" date="2025-09" db="UniProtKB">
        <authorList>
            <consortium name="Ensembl"/>
        </authorList>
    </citation>
    <scope>IDENTIFICATION</scope>
</reference>
<dbReference type="GO" id="GO:0015630">
    <property type="term" value="C:microtubule cytoskeleton"/>
    <property type="evidence" value="ECO:0007669"/>
    <property type="project" value="TreeGrafter"/>
</dbReference>
<reference evidence="3" key="1">
    <citation type="submission" date="2025-08" db="UniProtKB">
        <authorList>
            <consortium name="Ensembl"/>
        </authorList>
    </citation>
    <scope>IDENTIFICATION</scope>
</reference>
<dbReference type="Proteomes" id="UP000261540">
    <property type="component" value="Unplaced"/>
</dbReference>
<evidence type="ECO:0000256" key="1">
    <source>
        <dbReference type="SAM" id="MobiDB-lite"/>
    </source>
</evidence>
<feature type="compositionally biased region" description="Polar residues" evidence="1">
    <location>
        <begin position="32"/>
        <end position="43"/>
    </location>
</feature>
<dbReference type="GeneTree" id="ENSGT00440000038745"/>
<name>A0A3B3QAB8_9TELE</name>
<keyword evidence="2" id="KW-1133">Transmembrane helix</keyword>
<organism evidence="3 4">
    <name type="scientific">Paramormyrops kingsleyae</name>
    <dbReference type="NCBI Taxonomy" id="1676925"/>
    <lineage>
        <taxon>Eukaryota</taxon>
        <taxon>Metazoa</taxon>
        <taxon>Chordata</taxon>
        <taxon>Craniata</taxon>
        <taxon>Vertebrata</taxon>
        <taxon>Euteleostomi</taxon>
        <taxon>Actinopterygii</taxon>
        <taxon>Neopterygii</taxon>
        <taxon>Teleostei</taxon>
        <taxon>Osteoglossocephala</taxon>
        <taxon>Osteoglossomorpha</taxon>
        <taxon>Osteoglossiformes</taxon>
        <taxon>Mormyridae</taxon>
        <taxon>Paramormyrops</taxon>
    </lineage>
</organism>
<feature type="compositionally biased region" description="Polar residues" evidence="1">
    <location>
        <begin position="8"/>
        <end position="24"/>
    </location>
</feature>
<protein>
    <submittedName>
        <fullName evidence="3">BMERB domain containing 1</fullName>
    </submittedName>
</protein>
<keyword evidence="2" id="KW-0472">Membrane</keyword>
<dbReference type="AlphaFoldDB" id="A0A3B3QAB8"/>
<dbReference type="PANTHER" id="PTHR22704:SF1">
    <property type="entry name" value="BMERB DOMAIN-CONTAINING PROTEIN 1"/>
    <property type="match status" value="1"/>
</dbReference>
<feature type="region of interest" description="Disordered" evidence="1">
    <location>
        <begin position="1"/>
        <end position="43"/>
    </location>
</feature>
<dbReference type="PANTHER" id="PTHR22704">
    <property type="entry name" value="BMERB DOMAIN-CONTAINING PROTEIN 1-RELATED"/>
    <property type="match status" value="1"/>
</dbReference>
<dbReference type="STRING" id="1676925.ENSPKIP00000002575"/>